<feature type="domain" description="Leucine-binding protein" evidence="4">
    <location>
        <begin position="32"/>
        <end position="364"/>
    </location>
</feature>
<dbReference type="InterPro" id="IPR028082">
    <property type="entry name" value="Peripla_BP_I"/>
</dbReference>
<keyword evidence="2 3" id="KW-0732">Signal</keyword>
<comment type="similarity">
    <text evidence="1">Belongs to the leucine-binding protein family.</text>
</comment>
<proteinExistence type="inferred from homology"/>
<dbReference type="Gene3D" id="3.40.50.2300">
    <property type="match status" value="2"/>
</dbReference>
<evidence type="ECO:0000313" key="6">
    <source>
        <dbReference type="Proteomes" id="UP000823935"/>
    </source>
</evidence>
<dbReference type="CDD" id="cd06347">
    <property type="entry name" value="PBP1_ABC_LivK_ligand_binding-like"/>
    <property type="match status" value="1"/>
</dbReference>
<evidence type="ECO:0000259" key="4">
    <source>
        <dbReference type="Pfam" id="PF13458"/>
    </source>
</evidence>
<gene>
    <name evidence="5" type="ORF">IAB44_16055</name>
</gene>
<organism evidence="5 6">
    <name type="scientific">Candidatus Limivivens intestinipullorum</name>
    <dbReference type="NCBI Taxonomy" id="2840858"/>
    <lineage>
        <taxon>Bacteria</taxon>
        <taxon>Bacillati</taxon>
        <taxon>Bacillota</taxon>
        <taxon>Clostridia</taxon>
        <taxon>Lachnospirales</taxon>
        <taxon>Lachnospiraceae</taxon>
        <taxon>Lachnospiraceae incertae sedis</taxon>
        <taxon>Candidatus Limivivens</taxon>
    </lineage>
</organism>
<dbReference type="Pfam" id="PF13458">
    <property type="entry name" value="Peripla_BP_6"/>
    <property type="match status" value="1"/>
</dbReference>
<dbReference type="PANTHER" id="PTHR30483:SF6">
    <property type="entry name" value="PERIPLASMIC BINDING PROTEIN OF ABC TRANSPORTER FOR NATURAL AMINO ACIDS"/>
    <property type="match status" value="1"/>
</dbReference>
<evidence type="ECO:0000256" key="3">
    <source>
        <dbReference type="SAM" id="SignalP"/>
    </source>
</evidence>
<comment type="caution">
    <text evidence="5">The sequence shown here is derived from an EMBL/GenBank/DDBJ whole genome shotgun (WGS) entry which is preliminary data.</text>
</comment>
<dbReference type="AlphaFoldDB" id="A0A9D1EVU8"/>
<dbReference type="EMBL" id="DVIQ01000110">
    <property type="protein sequence ID" value="HIS33037.1"/>
    <property type="molecule type" value="Genomic_DNA"/>
</dbReference>
<accession>A0A9D1EVU8</accession>
<dbReference type="SUPFAM" id="SSF53822">
    <property type="entry name" value="Periplasmic binding protein-like I"/>
    <property type="match status" value="1"/>
</dbReference>
<reference evidence="5" key="1">
    <citation type="submission" date="2020-10" db="EMBL/GenBank/DDBJ databases">
        <authorList>
            <person name="Gilroy R."/>
        </authorList>
    </citation>
    <scope>NUCLEOTIDE SEQUENCE</scope>
    <source>
        <strain evidence="5">CHK190-19873</strain>
    </source>
</reference>
<dbReference type="PANTHER" id="PTHR30483">
    <property type="entry name" value="LEUCINE-SPECIFIC-BINDING PROTEIN"/>
    <property type="match status" value="1"/>
</dbReference>
<name>A0A9D1EVU8_9FIRM</name>
<feature type="signal peptide" evidence="3">
    <location>
        <begin position="1"/>
        <end position="25"/>
    </location>
</feature>
<evidence type="ECO:0000313" key="5">
    <source>
        <dbReference type="EMBL" id="HIS33037.1"/>
    </source>
</evidence>
<sequence length="380" mass="40678">MKKAMSILLSVSMLASLGIGQTAFGEEEDNVIRIGVCAPMTGALAVLGEGSAHSVEMAVEEINALGGYQIEIVNGGEPVDDASDSKQAINAYNSLMADDPDVIVGTYNSSCSIPMAELAQQDQIVMISPGSTNYEVTEVGDYIFRTCFIDPYQGTMAAQFAKEQGYATAAVIFANDDDYSNGLYEAFKEAAQENGIEIVYEGQCTTKDTDFTAQVSQAVASGADMLFYPCFLDTVPLLVQQARDAGFTGAIVGGDAWDGCSTTGLETAFNNAFYTNHFSYEDTSETVQNYVTKFTEQYGSDSLTACAALYYDAIYMVYEAAQKGGGTDTESIKTGMTNLEFSGVTGSFTLNDTGDPVKDVVVNTFEDGACKWYMTISPEE</sequence>
<protein>
    <submittedName>
        <fullName evidence="5">ABC transporter substrate-binding protein</fullName>
    </submittedName>
</protein>
<dbReference type="InterPro" id="IPR051010">
    <property type="entry name" value="BCAA_transport"/>
</dbReference>
<dbReference type="InterPro" id="IPR028081">
    <property type="entry name" value="Leu-bd"/>
</dbReference>
<feature type="chain" id="PRO_5039259046" evidence="3">
    <location>
        <begin position="26"/>
        <end position="380"/>
    </location>
</feature>
<evidence type="ECO:0000256" key="1">
    <source>
        <dbReference type="ARBA" id="ARBA00010062"/>
    </source>
</evidence>
<dbReference type="Proteomes" id="UP000823935">
    <property type="component" value="Unassembled WGS sequence"/>
</dbReference>
<evidence type="ECO:0000256" key="2">
    <source>
        <dbReference type="ARBA" id="ARBA00022729"/>
    </source>
</evidence>
<reference evidence="5" key="2">
    <citation type="journal article" date="2021" name="PeerJ">
        <title>Extensive microbial diversity within the chicken gut microbiome revealed by metagenomics and culture.</title>
        <authorList>
            <person name="Gilroy R."/>
            <person name="Ravi A."/>
            <person name="Getino M."/>
            <person name="Pursley I."/>
            <person name="Horton D.L."/>
            <person name="Alikhan N.F."/>
            <person name="Baker D."/>
            <person name="Gharbi K."/>
            <person name="Hall N."/>
            <person name="Watson M."/>
            <person name="Adriaenssens E.M."/>
            <person name="Foster-Nyarko E."/>
            <person name="Jarju S."/>
            <person name="Secka A."/>
            <person name="Antonio M."/>
            <person name="Oren A."/>
            <person name="Chaudhuri R.R."/>
            <person name="La Ragione R."/>
            <person name="Hildebrand F."/>
            <person name="Pallen M.J."/>
        </authorList>
    </citation>
    <scope>NUCLEOTIDE SEQUENCE</scope>
    <source>
        <strain evidence="5">CHK190-19873</strain>
    </source>
</reference>